<keyword evidence="1" id="KW-0472">Membrane</keyword>
<reference evidence="2" key="1">
    <citation type="journal article" date="2012" name="Nature">
        <title>The tomato genome sequence provides insights into fleshy fruit evolution.</title>
        <authorList>
            <consortium name="Tomato Genome Consortium"/>
        </authorList>
    </citation>
    <scope>NUCLEOTIDE SEQUENCE [LARGE SCALE GENOMIC DNA]</scope>
    <source>
        <strain evidence="2">cv. Heinz 1706</strain>
    </source>
</reference>
<dbReference type="InParanoid" id="A0A3Q7JA85"/>
<evidence type="ECO:0000313" key="2">
    <source>
        <dbReference type="EnsemblPlants" id="Solyc12g044895.1.1"/>
    </source>
</evidence>
<organism evidence="2">
    <name type="scientific">Solanum lycopersicum</name>
    <name type="common">Tomato</name>
    <name type="synonym">Lycopersicon esculentum</name>
    <dbReference type="NCBI Taxonomy" id="4081"/>
    <lineage>
        <taxon>Eukaryota</taxon>
        <taxon>Viridiplantae</taxon>
        <taxon>Streptophyta</taxon>
        <taxon>Embryophyta</taxon>
        <taxon>Tracheophyta</taxon>
        <taxon>Spermatophyta</taxon>
        <taxon>Magnoliopsida</taxon>
        <taxon>eudicotyledons</taxon>
        <taxon>Gunneridae</taxon>
        <taxon>Pentapetalae</taxon>
        <taxon>asterids</taxon>
        <taxon>lamiids</taxon>
        <taxon>Solanales</taxon>
        <taxon>Solanaceae</taxon>
        <taxon>Solanoideae</taxon>
        <taxon>Solaneae</taxon>
        <taxon>Solanum</taxon>
        <taxon>Solanum subgen. Lycopersicon</taxon>
    </lineage>
</organism>
<protein>
    <submittedName>
        <fullName evidence="2">Uncharacterized protein</fullName>
    </submittedName>
</protein>
<reference evidence="2" key="2">
    <citation type="submission" date="2019-01" db="UniProtKB">
        <authorList>
            <consortium name="EnsemblPlants"/>
        </authorList>
    </citation>
    <scope>IDENTIFICATION</scope>
    <source>
        <strain evidence="2">cv. Heinz 1706</strain>
    </source>
</reference>
<evidence type="ECO:0000313" key="3">
    <source>
        <dbReference type="Proteomes" id="UP000004994"/>
    </source>
</evidence>
<keyword evidence="1" id="KW-1133">Transmembrane helix</keyword>
<sequence>MLIASDRQTKAEISSLVGLICFFVTPVYFVGYIVDTLFVAFSNTSGRMLPEILPTASLEHKAIIGSEPICLEFETSGEAILPLHHMVKRSK</sequence>
<name>A0A3Q7JA85_SOLLC</name>
<evidence type="ECO:0000256" key="1">
    <source>
        <dbReference type="SAM" id="Phobius"/>
    </source>
</evidence>
<dbReference type="AlphaFoldDB" id="A0A3Q7JA85"/>
<accession>A0A3Q7JA85</accession>
<keyword evidence="3" id="KW-1185">Reference proteome</keyword>
<dbReference type="Gramene" id="Solyc12g044895.1.1">
    <property type="protein sequence ID" value="Solyc12g044895.1.1"/>
    <property type="gene ID" value="Solyc12g044895.1"/>
</dbReference>
<dbReference type="Proteomes" id="UP000004994">
    <property type="component" value="Chromosome 12"/>
</dbReference>
<dbReference type="EnsemblPlants" id="Solyc12g044895.1.1">
    <property type="protein sequence ID" value="Solyc12g044895.1.1"/>
    <property type="gene ID" value="Solyc12g044895.1"/>
</dbReference>
<feature type="transmembrane region" description="Helical" evidence="1">
    <location>
        <begin position="16"/>
        <end position="41"/>
    </location>
</feature>
<proteinExistence type="predicted"/>
<keyword evidence="1" id="KW-0812">Transmembrane</keyword>